<sequence>MSEERIEKLEIDLAHANHAIDELNAVVIEQGRQIDRLTRRLLEMTDQIEELIEVGLPQHRIDKPPHY</sequence>
<evidence type="ECO:0000313" key="2">
    <source>
        <dbReference type="Proteomes" id="UP000586722"/>
    </source>
</evidence>
<dbReference type="Gene3D" id="1.20.5.300">
    <property type="match status" value="1"/>
</dbReference>
<proteinExistence type="predicted"/>
<dbReference type="AlphaFoldDB" id="A0A7X5F3E0"/>
<dbReference type="Pfam" id="PF04102">
    <property type="entry name" value="SlyX"/>
    <property type="match status" value="1"/>
</dbReference>
<dbReference type="RefSeq" id="WP_161676461.1">
    <property type="nucleotide sequence ID" value="NZ_JAABLP010000003.1"/>
</dbReference>
<keyword evidence="2" id="KW-1185">Reference proteome</keyword>
<gene>
    <name evidence="1" type="ORF">GWI72_12125</name>
</gene>
<protein>
    <submittedName>
        <fullName evidence="1">Uncharacterized protein</fullName>
    </submittedName>
</protein>
<reference evidence="2" key="1">
    <citation type="submission" date="2020-01" db="EMBL/GenBank/DDBJ databases">
        <authorList>
            <person name="Fang Y."/>
            <person name="Sun R."/>
            <person name="Nie L."/>
            <person name="He J."/>
            <person name="Hao L."/>
            <person name="Wang L."/>
            <person name="Su S."/>
            <person name="Lv E."/>
            <person name="Zhang Z."/>
            <person name="Xie R."/>
            <person name="Liu H."/>
        </authorList>
    </citation>
    <scope>NUCLEOTIDE SEQUENCE [LARGE SCALE GENOMIC DNA]</scope>
    <source>
        <strain evidence="2">XCT-53</strain>
    </source>
</reference>
<dbReference type="InterPro" id="IPR007236">
    <property type="entry name" value="SlyX"/>
</dbReference>
<dbReference type="PANTHER" id="PTHR36508">
    <property type="entry name" value="PROTEIN SLYX"/>
    <property type="match status" value="1"/>
</dbReference>
<comment type="caution">
    <text evidence="1">The sequence shown here is derived from an EMBL/GenBank/DDBJ whole genome shotgun (WGS) entry which is preliminary data.</text>
</comment>
<accession>A0A7X5F3E0</accession>
<evidence type="ECO:0000313" key="1">
    <source>
        <dbReference type="EMBL" id="NBN79016.1"/>
    </source>
</evidence>
<organism evidence="1 2">
    <name type="scientific">Pannonibacter tanglangensis</name>
    <dbReference type="NCBI Taxonomy" id="2750084"/>
    <lineage>
        <taxon>Bacteria</taxon>
        <taxon>Pseudomonadati</taxon>
        <taxon>Pseudomonadota</taxon>
        <taxon>Alphaproteobacteria</taxon>
        <taxon>Hyphomicrobiales</taxon>
        <taxon>Stappiaceae</taxon>
        <taxon>Pannonibacter</taxon>
    </lineage>
</organism>
<name>A0A7X5F3E0_9HYPH</name>
<dbReference type="PANTHER" id="PTHR36508:SF1">
    <property type="entry name" value="PROTEIN SLYX"/>
    <property type="match status" value="1"/>
</dbReference>
<dbReference type="EMBL" id="JAABLQ010000001">
    <property type="protein sequence ID" value="NBN79016.1"/>
    <property type="molecule type" value="Genomic_DNA"/>
</dbReference>
<dbReference type="Proteomes" id="UP000586722">
    <property type="component" value="Unassembled WGS sequence"/>
</dbReference>